<name>A0A6B0U086_IXORI</name>
<protein>
    <submittedName>
        <fullName evidence="1">Putative secreted protein</fullName>
    </submittedName>
</protein>
<accession>A0A6B0U086</accession>
<proteinExistence type="predicted"/>
<reference evidence="1" key="1">
    <citation type="submission" date="2019-12" db="EMBL/GenBank/DDBJ databases">
        <title>An insight into the sialome of adult female Ixodes ricinus ticks feeding for 6 days.</title>
        <authorList>
            <person name="Perner J."/>
            <person name="Ribeiro J.M.C."/>
        </authorList>
    </citation>
    <scope>NUCLEOTIDE SEQUENCE</scope>
    <source>
        <strain evidence="1">Semi-engorged</strain>
        <tissue evidence="1">Salivary glands</tissue>
    </source>
</reference>
<dbReference type="EMBL" id="GIFC01001588">
    <property type="protein sequence ID" value="MXU83671.1"/>
    <property type="molecule type" value="Transcribed_RNA"/>
</dbReference>
<organism evidence="1">
    <name type="scientific">Ixodes ricinus</name>
    <name type="common">Common tick</name>
    <name type="synonym">Acarus ricinus</name>
    <dbReference type="NCBI Taxonomy" id="34613"/>
    <lineage>
        <taxon>Eukaryota</taxon>
        <taxon>Metazoa</taxon>
        <taxon>Ecdysozoa</taxon>
        <taxon>Arthropoda</taxon>
        <taxon>Chelicerata</taxon>
        <taxon>Arachnida</taxon>
        <taxon>Acari</taxon>
        <taxon>Parasitiformes</taxon>
        <taxon>Ixodida</taxon>
        <taxon>Ixodoidea</taxon>
        <taxon>Ixodidae</taxon>
        <taxon>Ixodinae</taxon>
        <taxon>Ixodes</taxon>
    </lineage>
</organism>
<evidence type="ECO:0000313" key="1">
    <source>
        <dbReference type="EMBL" id="MXU83671.1"/>
    </source>
</evidence>
<sequence>MAGIAWCRIMAIKLKEVVAWDAVPIGNCFAGERRITKTIRATWCHLLPQSLRIFILVEKVCGRLTVLKVGKIYIAI</sequence>
<dbReference type="AlphaFoldDB" id="A0A6B0U086"/>